<dbReference type="InterPro" id="IPR044275">
    <property type="entry name" value="KRP"/>
</dbReference>
<evidence type="ECO:0000313" key="8">
    <source>
        <dbReference type="Proteomes" id="UP000087171"/>
    </source>
</evidence>
<evidence type="ECO:0000256" key="6">
    <source>
        <dbReference type="SAM" id="MobiDB-lite"/>
    </source>
</evidence>
<evidence type="ECO:0000259" key="7">
    <source>
        <dbReference type="Pfam" id="PF02234"/>
    </source>
</evidence>
<dbReference type="GO" id="GO:0051726">
    <property type="term" value="P:regulation of cell cycle"/>
    <property type="evidence" value="ECO:0007669"/>
    <property type="project" value="InterPro"/>
</dbReference>
<dbReference type="PIRSF" id="PIRSF017811">
    <property type="entry name" value="CDK_inhib_pln"/>
    <property type="match status" value="1"/>
</dbReference>
<feature type="region of interest" description="Disordered" evidence="6">
    <location>
        <begin position="61"/>
        <end position="88"/>
    </location>
</feature>
<dbReference type="InterPro" id="IPR003175">
    <property type="entry name" value="CDI_dom"/>
</dbReference>
<keyword evidence="3 5" id="KW-0649">Protein kinase inhibitor</keyword>
<dbReference type="Pfam" id="PF02234">
    <property type="entry name" value="CDI"/>
    <property type="match status" value="1"/>
</dbReference>
<comment type="similarity">
    <text evidence="2 5">Belongs to the CDI family. ICK/KRP subfamily.</text>
</comment>
<dbReference type="PANTHER" id="PTHR46776">
    <property type="entry name" value="CYCLIN-DEPENDENT KINASE INHIBITOR 4-RELATED"/>
    <property type="match status" value="1"/>
</dbReference>
<name>A0A1S2XR51_CICAR</name>
<proteinExistence type="inferred from homology"/>
<dbReference type="AlphaFoldDB" id="A0A1S2XR51"/>
<dbReference type="InterPro" id="IPR044898">
    <property type="entry name" value="CDI_dom_sf"/>
</dbReference>
<evidence type="ECO:0000256" key="1">
    <source>
        <dbReference type="ARBA" id="ARBA00004642"/>
    </source>
</evidence>
<protein>
    <recommendedName>
        <fullName evidence="5">Cyclin-dependent kinase inhibitor</fullName>
    </recommendedName>
</protein>
<dbReference type="GeneID" id="101490021"/>
<dbReference type="RefSeq" id="XP_004492301.1">
    <property type="nucleotide sequence ID" value="XM_004492244.3"/>
</dbReference>
<keyword evidence="8" id="KW-1185">Reference proteome</keyword>
<feature type="domain" description="Cyclin-dependent kinase inhibitor" evidence="7">
    <location>
        <begin position="167"/>
        <end position="213"/>
    </location>
</feature>
<evidence type="ECO:0000256" key="5">
    <source>
        <dbReference type="PIRNR" id="PIRNR017811"/>
    </source>
</evidence>
<keyword evidence="4" id="KW-0131">Cell cycle</keyword>
<reference evidence="9" key="2">
    <citation type="submission" date="2025-08" db="UniProtKB">
        <authorList>
            <consortium name="RefSeq"/>
        </authorList>
    </citation>
    <scope>IDENTIFICATION</scope>
    <source>
        <tissue evidence="9">Etiolated seedlings</tissue>
    </source>
</reference>
<reference evidence="8" key="1">
    <citation type="journal article" date="2013" name="Nat. Biotechnol.">
        <title>Draft genome sequence of chickpea (Cicer arietinum) provides a resource for trait improvement.</title>
        <authorList>
            <person name="Varshney R.K."/>
            <person name="Song C."/>
            <person name="Saxena R.K."/>
            <person name="Azam S."/>
            <person name="Yu S."/>
            <person name="Sharpe A.G."/>
            <person name="Cannon S."/>
            <person name="Baek J."/>
            <person name="Rosen B.D."/>
            <person name="Tar'an B."/>
            <person name="Millan T."/>
            <person name="Zhang X."/>
            <person name="Ramsay L.D."/>
            <person name="Iwata A."/>
            <person name="Wang Y."/>
            <person name="Nelson W."/>
            <person name="Farmer A.D."/>
            <person name="Gaur P.M."/>
            <person name="Soderlund C."/>
            <person name="Penmetsa R.V."/>
            <person name="Xu C."/>
            <person name="Bharti A.K."/>
            <person name="He W."/>
            <person name="Winter P."/>
            <person name="Zhao S."/>
            <person name="Hane J.K."/>
            <person name="Carrasquilla-Garcia N."/>
            <person name="Condie J.A."/>
            <person name="Upadhyaya H.D."/>
            <person name="Luo M.C."/>
            <person name="Thudi M."/>
            <person name="Gowda C.L."/>
            <person name="Singh N.P."/>
            <person name="Lichtenzveig J."/>
            <person name="Gali K.K."/>
            <person name="Rubio J."/>
            <person name="Nadarajan N."/>
            <person name="Dolezel J."/>
            <person name="Bansal K.C."/>
            <person name="Xu X."/>
            <person name="Edwards D."/>
            <person name="Zhang G."/>
            <person name="Kahl G."/>
            <person name="Gil J."/>
            <person name="Singh K.B."/>
            <person name="Datta S.K."/>
            <person name="Jackson S.A."/>
            <person name="Wang J."/>
            <person name="Cook D.R."/>
        </authorList>
    </citation>
    <scope>NUCLEOTIDE SEQUENCE [LARGE SCALE GENOMIC DNA]</scope>
    <source>
        <strain evidence="8">cv. CDC Frontier</strain>
    </source>
</reference>
<dbReference type="eggNOG" id="ENOG502QXA1">
    <property type="taxonomic scope" value="Eukaryota"/>
</dbReference>
<dbReference type="Proteomes" id="UP000087171">
    <property type="component" value="Chromosome Ca3"/>
</dbReference>
<dbReference type="STRING" id="3827.A0A1S2XR51"/>
<dbReference type="GO" id="GO:0005654">
    <property type="term" value="C:nucleoplasm"/>
    <property type="evidence" value="ECO:0007669"/>
    <property type="project" value="UniProtKB-SubCell"/>
</dbReference>
<dbReference type="OrthoDB" id="6373236at2759"/>
<dbReference type="Gene3D" id="4.10.365.10">
    <property type="entry name" value="p27"/>
    <property type="match status" value="1"/>
</dbReference>
<accession>A0A1S2XR51</accession>
<gene>
    <name evidence="9" type="primary">LOC101490021</name>
</gene>
<evidence type="ECO:0000256" key="2">
    <source>
        <dbReference type="ARBA" id="ARBA00010274"/>
    </source>
</evidence>
<dbReference type="KEGG" id="cam:101490021"/>
<evidence type="ECO:0000313" key="9">
    <source>
        <dbReference type="RefSeq" id="XP_004492301.1"/>
    </source>
</evidence>
<sequence length="215" mass="24327">MGKYMKKSKIAGDVAAVIMETPSHASTVGVRTRAKTLALQKLPASSPQHTDSSAYLQLRSRRLRKVPPPPPPRRESASVENSRLREYSVKTSSQSVEKLGDFCAEEENVDFSLEGSFGENFLEIEGRDRSTRESTPCSLIRDSSVIHTPGSTTRQRTRRIIHEHPQRNIPTSLEMDEFFALAEKQQQAIFMDKYNFDVVNDVPLPGRYEWVPVLH</sequence>
<comment type="subcellular location">
    <subcellularLocation>
        <location evidence="1">Nucleus</location>
        <location evidence="1">Nucleoplasm</location>
    </subcellularLocation>
</comment>
<dbReference type="GO" id="GO:0004861">
    <property type="term" value="F:cyclin-dependent protein serine/threonine kinase inhibitor activity"/>
    <property type="evidence" value="ECO:0007669"/>
    <property type="project" value="UniProtKB-UniRule"/>
</dbReference>
<evidence type="ECO:0000256" key="3">
    <source>
        <dbReference type="ARBA" id="ARBA00023013"/>
    </source>
</evidence>
<evidence type="ECO:0000256" key="4">
    <source>
        <dbReference type="ARBA" id="ARBA00023306"/>
    </source>
</evidence>
<feature type="compositionally biased region" description="Basic and acidic residues" evidence="6">
    <location>
        <begin position="72"/>
        <end position="88"/>
    </location>
</feature>
<organism evidence="8 9">
    <name type="scientific">Cicer arietinum</name>
    <name type="common">Chickpea</name>
    <name type="synonym">Garbanzo</name>
    <dbReference type="NCBI Taxonomy" id="3827"/>
    <lineage>
        <taxon>Eukaryota</taxon>
        <taxon>Viridiplantae</taxon>
        <taxon>Streptophyta</taxon>
        <taxon>Embryophyta</taxon>
        <taxon>Tracheophyta</taxon>
        <taxon>Spermatophyta</taxon>
        <taxon>Magnoliopsida</taxon>
        <taxon>eudicotyledons</taxon>
        <taxon>Gunneridae</taxon>
        <taxon>Pentapetalae</taxon>
        <taxon>rosids</taxon>
        <taxon>fabids</taxon>
        <taxon>Fabales</taxon>
        <taxon>Fabaceae</taxon>
        <taxon>Papilionoideae</taxon>
        <taxon>50 kb inversion clade</taxon>
        <taxon>NPAAA clade</taxon>
        <taxon>Hologalegina</taxon>
        <taxon>IRL clade</taxon>
        <taxon>Cicereae</taxon>
        <taxon>Cicer</taxon>
    </lineage>
</organism>
<dbReference type="PaxDb" id="3827-XP_004492301.1"/>